<proteinExistence type="predicted"/>
<evidence type="ECO:0000259" key="1">
    <source>
        <dbReference type="Pfam" id="PF18029"/>
    </source>
</evidence>
<feature type="domain" description="Glyoxalase-like" evidence="1">
    <location>
        <begin position="11"/>
        <end position="121"/>
    </location>
</feature>
<name>A0ABS4G1Q9_9CLOT</name>
<dbReference type="Pfam" id="PF18029">
    <property type="entry name" value="Glyoxalase_6"/>
    <property type="match status" value="1"/>
</dbReference>
<sequence length="135" mass="14948">MERPNISLDTIVIDCSEEDVKKMMDFYVLLTGFIPEPYSEDVIPTLTGKCISISLYPVKSYIPPTFPSPAVGRQLHLDFFVTDLESAVSYARSIGAADSPKQFHSSYHIMLDPSGHPFCLTTNGPTVEAGFQQVE</sequence>
<accession>A0ABS4G1Q9</accession>
<evidence type="ECO:0000313" key="2">
    <source>
        <dbReference type="EMBL" id="MBP1918441.1"/>
    </source>
</evidence>
<dbReference type="Proteomes" id="UP001519271">
    <property type="component" value="Unassembled WGS sequence"/>
</dbReference>
<gene>
    <name evidence="2" type="ORF">J2Z34_000913</name>
</gene>
<keyword evidence="3" id="KW-1185">Reference proteome</keyword>
<dbReference type="EMBL" id="JAGGKC010000005">
    <property type="protein sequence ID" value="MBP1918441.1"/>
    <property type="molecule type" value="Genomic_DNA"/>
</dbReference>
<dbReference type="Gene3D" id="3.10.180.10">
    <property type="entry name" value="2,3-Dihydroxybiphenyl 1,2-Dioxygenase, domain 1"/>
    <property type="match status" value="1"/>
</dbReference>
<evidence type="ECO:0000313" key="3">
    <source>
        <dbReference type="Proteomes" id="UP001519271"/>
    </source>
</evidence>
<organism evidence="2 3">
    <name type="scientific">Youngiibacter multivorans</name>
    <dbReference type="NCBI Taxonomy" id="937251"/>
    <lineage>
        <taxon>Bacteria</taxon>
        <taxon>Bacillati</taxon>
        <taxon>Bacillota</taxon>
        <taxon>Clostridia</taxon>
        <taxon>Eubacteriales</taxon>
        <taxon>Clostridiaceae</taxon>
        <taxon>Youngiibacter</taxon>
    </lineage>
</organism>
<comment type="caution">
    <text evidence="2">The sequence shown here is derived from an EMBL/GenBank/DDBJ whole genome shotgun (WGS) entry which is preliminary data.</text>
</comment>
<dbReference type="RefSeq" id="WP_209458672.1">
    <property type="nucleotide sequence ID" value="NZ_JAGGKC010000005.1"/>
</dbReference>
<protein>
    <recommendedName>
        <fullName evidence="1">Glyoxalase-like domain-containing protein</fullName>
    </recommendedName>
</protein>
<dbReference type="InterPro" id="IPR041581">
    <property type="entry name" value="Glyoxalase_6"/>
</dbReference>
<dbReference type="SUPFAM" id="SSF54593">
    <property type="entry name" value="Glyoxalase/Bleomycin resistance protein/Dihydroxybiphenyl dioxygenase"/>
    <property type="match status" value="1"/>
</dbReference>
<reference evidence="2 3" key="1">
    <citation type="submission" date="2021-03" db="EMBL/GenBank/DDBJ databases">
        <title>Genomic Encyclopedia of Type Strains, Phase IV (KMG-IV): sequencing the most valuable type-strain genomes for metagenomic binning, comparative biology and taxonomic classification.</title>
        <authorList>
            <person name="Goeker M."/>
        </authorList>
    </citation>
    <scope>NUCLEOTIDE SEQUENCE [LARGE SCALE GENOMIC DNA]</scope>
    <source>
        <strain evidence="2 3">DSM 6139</strain>
    </source>
</reference>
<dbReference type="InterPro" id="IPR029068">
    <property type="entry name" value="Glyas_Bleomycin-R_OHBP_Dase"/>
</dbReference>